<dbReference type="Pfam" id="PF00528">
    <property type="entry name" value="BPD_transp_1"/>
    <property type="match status" value="1"/>
</dbReference>
<dbReference type="EMBL" id="JXRR01000022">
    <property type="protein sequence ID" value="KIL42966.1"/>
    <property type="molecule type" value="Genomic_DNA"/>
</dbReference>
<dbReference type="InterPro" id="IPR035906">
    <property type="entry name" value="MetI-like_sf"/>
</dbReference>
<evidence type="ECO:0000313" key="10">
    <source>
        <dbReference type="Proteomes" id="UP000031972"/>
    </source>
</evidence>
<evidence type="ECO:0000256" key="3">
    <source>
        <dbReference type="ARBA" id="ARBA00022475"/>
    </source>
</evidence>
<dbReference type="RefSeq" id="WP_041061115.1">
    <property type="nucleotide sequence ID" value="NZ_JXRR01000022.1"/>
</dbReference>
<evidence type="ECO:0000256" key="6">
    <source>
        <dbReference type="ARBA" id="ARBA00023136"/>
    </source>
</evidence>
<evidence type="ECO:0000256" key="4">
    <source>
        <dbReference type="ARBA" id="ARBA00022692"/>
    </source>
</evidence>
<feature type="transmembrane region" description="Helical" evidence="7">
    <location>
        <begin position="236"/>
        <end position="262"/>
    </location>
</feature>
<keyword evidence="3" id="KW-1003">Cell membrane</keyword>
<dbReference type="GO" id="GO:0055085">
    <property type="term" value="P:transmembrane transport"/>
    <property type="evidence" value="ECO:0007669"/>
    <property type="project" value="InterPro"/>
</dbReference>
<feature type="transmembrane region" description="Helical" evidence="7">
    <location>
        <begin position="90"/>
        <end position="117"/>
    </location>
</feature>
<dbReference type="AlphaFoldDB" id="A0A0C2VEL4"/>
<proteinExistence type="predicted"/>
<name>A0A0C2VEL4_9BACL</name>
<accession>A0A0C2VEL4</accession>
<keyword evidence="5 7" id="KW-1133">Transmembrane helix</keyword>
<sequence length="300" mass="34564">MIEKSTPMYLAITALNLLLKLIVIVISICSIASLPYLLTSSKVEEAAVGFFPVNYLQEVAATVIGLLRFYEQEETTFFGVRIDMGYMLEAYQYSMSLLLMSLGIAFMVVLILTYLYHLLTYRMKKFAKWILVFLDCIPDVILILIFQLSVILLYKETGFKLLQLYGIGNDVYLLPVICLSITPTVLLLKISLRIHDDEQSKEYIDFALSKGLSRQYVFLVHVLRNIFFSITNHVGLIYWMMLSGLIVIEYLFVIQGFTMILYRANDSSILAIAIMLFLIPYALLQWIFSQIDKRRVNDEN</sequence>
<evidence type="ECO:0000256" key="7">
    <source>
        <dbReference type="SAM" id="Phobius"/>
    </source>
</evidence>
<dbReference type="PANTHER" id="PTHR30465">
    <property type="entry name" value="INNER MEMBRANE ABC TRANSPORTER"/>
    <property type="match status" value="1"/>
</dbReference>
<dbReference type="SUPFAM" id="SSF161098">
    <property type="entry name" value="MetI-like"/>
    <property type="match status" value="1"/>
</dbReference>
<dbReference type="PANTHER" id="PTHR30465:SF44">
    <property type="entry name" value="ABC-TYPE DIPEPTIDE_OLIGOPEPTIDE TRANSPORT SYSTEM, PERMEASE COMPONENT"/>
    <property type="match status" value="1"/>
</dbReference>
<gene>
    <name evidence="9" type="ORF">KR50_33690</name>
</gene>
<feature type="domain" description="ABC transmembrane type-1" evidence="8">
    <location>
        <begin position="124"/>
        <end position="294"/>
    </location>
</feature>
<evidence type="ECO:0000256" key="1">
    <source>
        <dbReference type="ARBA" id="ARBA00004651"/>
    </source>
</evidence>
<feature type="transmembrane region" description="Helical" evidence="7">
    <location>
        <begin position="172"/>
        <end position="192"/>
    </location>
</feature>
<keyword evidence="4 7" id="KW-0812">Transmembrane</keyword>
<keyword evidence="2" id="KW-0813">Transport</keyword>
<feature type="transmembrane region" description="Helical" evidence="7">
    <location>
        <begin position="269"/>
        <end position="288"/>
    </location>
</feature>
<organism evidence="9 10">
    <name type="scientific">Jeotgalibacillus campisalis</name>
    <dbReference type="NCBI Taxonomy" id="220754"/>
    <lineage>
        <taxon>Bacteria</taxon>
        <taxon>Bacillati</taxon>
        <taxon>Bacillota</taxon>
        <taxon>Bacilli</taxon>
        <taxon>Bacillales</taxon>
        <taxon>Caryophanaceae</taxon>
        <taxon>Jeotgalibacillus</taxon>
    </lineage>
</organism>
<dbReference type="InterPro" id="IPR000515">
    <property type="entry name" value="MetI-like"/>
</dbReference>
<protein>
    <recommendedName>
        <fullName evidence="8">ABC transmembrane type-1 domain-containing protein</fullName>
    </recommendedName>
</protein>
<dbReference type="PATRIC" id="fig|220754.4.peg.3383"/>
<reference evidence="9 10" key="1">
    <citation type="submission" date="2015-01" db="EMBL/GenBank/DDBJ databases">
        <title>Jeotgalibacillus campisalis genome sequencing.</title>
        <authorList>
            <person name="Goh K.M."/>
            <person name="Chan K.-G."/>
            <person name="Yaakop A.S."/>
            <person name="Ee R."/>
            <person name="Gan H.M."/>
            <person name="Chan C.S."/>
        </authorList>
    </citation>
    <scope>NUCLEOTIDE SEQUENCE [LARGE SCALE GENOMIC DNA]</scope>
    <source>
        <strain evidence="9 10">SF-57</strain>
    </source>
</reference>
<feature type="transmembrane region" description="Helical" evidence="7">
    <location>
        <begin position="17"/>
        <end position="38"/>
    </location>
</feature>
<keyword evidence="10" id="KW-1185">Reference proteome</keyword>
<evidence type="ECO:0000313" key="9">
    <source>
        <dbReference type="EMBL" id="KIL42966.1"/>
    </source>
</evidence>
<evidence type="ECO:0000256" key="2">
    <source>
        <dbReference type="ARBA" id="ARBA00022448"/>
    </source>
</evidence>
<feature type="transmembrane region" description="Helical" evidence="7">
    <location>
        <begin position="129"/>
        <end position="152"/>
    </location>
</feature>
<dbReference type="Proteomes" id="UP000031972">
    <property type="component" value="Unassembled WGS sequence"/>
</dbReference>
<evidence type="ECO:0000256" key="5">
    <source>
        <dbReference type="ARBA" id="ARBA00022989"/>
    </source>
</evidence>
<keyword evidence="6 7" id="KW-0472">Membrane</keyword>
<evidence type="ECO:0000259" key="8">
    <source>
        <dbReference type="Pfam" id="PF00528"/>
    </source>
</evidence>
<dbReference type="GO" id="GO:0005886">
    <property type="term" value="C:plasma membrane"/>
    <property type="evidence" value="ECO:0007669"/>
    <property type="project" value="UniProtKB-SubCell"/>
</dbReference>
<dbReference type="Gene3D" id="1.10.3720.10">
    <property type="entry name" value="MetI-like"/>
    <property type="match status" value="1"/>
</dbReference>
<comment type="caution">
    <text evidence="9">The sequence shown here is derived from an EMBL/GenBank/DDBJ whole genome shotgun (WGS) entry which is preliminary data.</text>
</comment>
<comment type="subcellular location">
    <subcellularLocation>
        <location evidence="1">Cell membrane</location>
        <topology evidence="1">Multi-pass membrane protein</topology>
    </subcellularLocation>
</comment>